<protein>
    <recommendedName>
        <fullName evidence="2">DMAP1-binding domain-containing protein</fullName>
    </recommendedName>
</protein>
<evidence type="ECO:0000313" key="3">
    <source>
        <dbReference type="EMBL" id="KAK1806484.1"/>
    </source>
</evidence>
<organism evidence="3 4">
    <name type="scientific">Electrophorus voltai</name>
    <dbReference type="NCBI Taxonomy" id="2609070"/>
    <lineage>
        <taxon>Eukaryota</taxon>
        <taxon>Metazoa</taxon>
        <taxon>Chordata</taxon>
        <taxon>Craniata</taxon>
        <taxon>Vertebrata</taxon>
        <taxon>Euteleostomi</taxon>
        <taxon>Actinopterygii</taxon>
        <taxon>Neopterygii</taxon>
        <taxon>Teleostei</taxon>
        <taxon>Ostariophysi</taxon>
        <taxon>Gymnotiformes</taxon>
        <taxon>Gymnotoidei</taxon>
        <taxon>Gymnotidae</taxon>
        <taxon>Electrophorus</taxon>
    </lineage>
</organism>
<feature type="region of interest" description="Disordered" evidence="1">
    <location>
        <begin position="1"/>
        <end position="43"/>
    </location>
</feature>
<accession>A0AAD8ZW94</accession>
<feature type="compositionally biased region" description="Low complexity" evidence="1">
    <location>
        <begin position="84"/>
        <end position="97"/>
    </location>
</feature>
<evidence type="ECO:0000256" key="1">
    <source>
        <dbReference type="SAM" id="MobiDB-lite"/>
    </source>
</evidence>
<dbReference type="AlphaFoldDB" id="A0AAD8ZW94"/>
<reference evidence="3" key="1">
    <citation type="submission" date="2023-03" db="EMBL/GenBank/DDBJ databases">
        <title>Electrophorus voltai genome.</title>
        <authorList>
            <person name="Bian C."/>
        </authorList>
    </citation>
    <scope>NUCLEOTIDE SEQUENCE</scope>
    <source>
        <strain evidence="3">CB-2022</strain>
        <tissue evidence="3">Muscle</tissue>
    </source>
</reference>
<feature type="domain" description="DMAP1-binding" evidence="2">
    <location>
        <begin position="38"/>
        <end position="59"/>
    </location>
</feature>
<sequence>MRGFGGRGEQRRAQNQGPSHSHSHTLARVAGAGGAGGGDITQKGYEKKRAKLIGAYLPQPPGKPPACVYALQPAQGGPNGGETSHAPDAGSSPPAPA</sequence>
<dbReference type="Proteomes" id="UP001239994">
    <property type="component" value="Unassembled WGS sequence"/>
</dbReference>
<name>A0AAD8ZW94_9TELE</name>
<comment type="caution">
    <text evidence="3">The sequence shown here is derived from an EMBL/GenBank/DDBJ whole genome shotgun (WGS) entry which is preliminary data.</text>
</comment>
<gene>
    <name evidence="3" type="ORF">P4O66_004995</name>
</gene>
<dbReference type="Pfam" id="PF06464">
    <property type="entry name" value="DMAP_binding"/>
    <property type="match status" value="1"/>
</dbReference>
<evidence type="ECO:0000313" key="4">
    <source>
        <dbReference type="Proteomes" id="UP001239994"/>
    </source>
</evidence>
<dbReference type="InterPro" id="IPR010506">
    <property type="entry name" value="DMAP1-bd"/>
</dbReference>
<keyword evidence="4" id="KW-1185">Reference proteome</keyword>
<feature type="region of interest" description="Disordered" evidence="1">
    <location>
        <begin position="56"/>
        <end position="97"/>
    </location>
</feature>
<proteinExistence type="predicted"/>
<evidence type="ECO:0000259" key="2">
    <source>
        <dbReference type="Pfam" id="PF06464"/>
    </source>
</evidence>
<dbReference type="EMBL" id="JAROKS010000001">
    <property type="protein sequence ID" value="KAK1806484.1"/>
    <property type="molecule type" value="Genomic_DNA"/>
</dbReference>